<proteinExistence type="predicted"/>
<accession>A0A377FR00</accession>
<dbReference type="InterPro" id="IPR052345">
    <property type="entry name" value="Rad_response_metalloprotease"/>
</dbReference>
<dbReference type="EMBL" id="UGGP01000001">
    <property type="protein sequence ID" value="STO07267.1"/>
    <property type="molecule type" value="Genomic_DNA"/>
</dbReference>
<dbReference type="Pfam" id="PF06114">
    <property type="entry name" value="Peptidase_M78"/>
    <property type="match status" value="1"/>
</dbReference>
<dbReference type="OrthoDB" id="2030399at2"/>
<evidence type="ECO:0000313" key="3">
    <source>
        <dbReference type="Proteomes" id="UP000254060"/>
    </source>
</evidence>
<evidence type="ECO:0000259" key="1">
    <source>
        <dbReference type="Pfam" id="PF06114"/>
    </source>
</evidence>
<gene>
    <name evidence="2" type="ORF">NCTC13163_00612</name>
</gene>
<dbReference type="PANTHER" id="PTHR43236:SF1">
    <property type="entry name" value="BLL7220 PROTEIN"/>
    <property type="match status" value="1"/>
</dbReference>
<dbReference type="Gene3D" id="1.10.10.2910">
    <property type="match status" value="1"/>
</dbReference>
<protein>
    <submittedName>
        <fullName evidence="2">Domain of uncharacterized function (DUF955)</fullName>
    </submittedName>
</protein>
<dbReference type="STRING" id="1397694.GCA_000702585_01127"/>
<dbReference type="RefSeq" id="WP_029334380.1">
    <property type="nucleotide sequence ID" value="NZ_UGGP01000001.1"/>
</dbReference>
<dbReference type="Proteomes" id="UP000254060">
    <property type="component" value="Unassembled WGS sequence"/>
</dbReference>
<name>A0A377FR00_9BACL</name>
<organism evidence="2 3">
    <name type="scientific">Exiguobacterium aurantiacum</name>
    <dbReference type="NCBI Taxonomy" id="33987"/>
    <lineage>
        <taxon>Bacteria</taxon>
        <taxon>Bacillati</taxon>
        <taxon>Bacillota</taxon>
        <taxon>Bacilli</taxon>
        <taxon>Bacillales</taxon>
        <taxon>Bacillales Family XII. Incertae Sedis</taxon>
        <taxon>Exiguobacterium</taxon>
    </lineage>
</organism>
<dbReference type="InterPro" id="IPR010359">
    <property type="entry name" value="IrrE_HExxH"/>
</dbReference>
<dbReference type="AlphaFoldDB" id="A0A377FR00"/>
<dbReference type="PANTHER" id="PTHR43236">
    <property type="entry name" value="ANTITOXIN HIGA1"/>
    <property type="match status" value="1"/>
</dbReference>
<sequence>MITKDNLLQVVESNHRLLPGVLSKVEETKETNLLFRYKPVEMIKHYLMQEANVILFPSPFPNYGGMVTYRNHRFYIHINTAQPRVYENFVWVHEYYHFKYEQSKIKNAAIQTFFEDSVLNEHERQANLFAAELLVDGRLLRDLFQQMTHTLRHRPLVDWVLHLIPIFEVPFKVIVIKLLQDGLIQEEEALSLIDYDYQKQLPDDFDHSILQPTLVIKLDDLDEMLKDPAITSGLRESDLASIKNRASTLQQQIREERDQYD</sequence>
<reference evidence="2 3" key="1">
    <citation type="submission" date="2018-06" db="EMBL/GenBank/DDBJ databases">
        <authorList>
            <consortium name="Pathogen Informatics"/>
            <person name="Doyle S."/>
        </authorList>
    </citation>
    <scope>NUCLEOTIDE SEQUENCE [LARGE SCALE GENOMIC DNA]</scope>
    <source>
        <strain evidence="2 3">NCTC13163</strain>
    </source>
</reference>
<feature type="domain" description="IrrE N-terminal-like" evidence="1">
    <location>
        <begin position="63"/>
        <end position="178"/>
    </location>
</feature>
<evidence type="ECO:0000313" key="2">
    <source>
        <dbReference type="EMBL" id="STO07267.1"/>
    </source>
</evidence>